<sequence>MWKRDKSPEKWQLHRGLLIAHLNFKDIHLRMSADNDVNEATGLSFSSRSLYGGIDHGRIYTRQLI</sequence>
<dbReference type="EMBL" id="CZQA01000001">
    <property type="protein sequence ID" value="CUS32121.1"/>
    <property type="molecule type" value="Genomic_DNA"/>
</dbReference>
<dbReference type="AlphaFoldDB" id="A0A0S4L5Q1"/>
<accession>A0A0S4L5Q1</accession>
<evidence type="ECO:0000313" key="1">
    <source>
        <dbReference type="EMBL" id="CUS32121.1"/>
    </source>
</evidence>
<proteinExistence type="predicted"/>
<name>A0A0S4L5Q1_9BACT</name>
<organism evidence="1 2">
    <name type="scientific">Candidatus Nitrospira nitrosa</name>
    <dbReference type="NCBI Taxonomy" id="1742972"/>
    <lineage>
        <taxon>Bacteria</taxon>
        <taxon>Pseudomonadati</taxon>
        <taxon>Nitrospirota</taxon>
        <taxon>Nitrospiria</taxon>
        <taxon>Nitrospirales</taxon>
        <taxon>Nitrospiraceae</taxon>
        <taxon>Nitrospira</taxon>
    </lineage>
</organism>
<dbReference type="STRING" id="1742972.COMA1_10430"/>
<protein>
    <submittedName>
        <fullName evidence="1">Uncharacterized protein</fullName>
    </submittedName>
</protein>
<gene>
    <name evidence="1" type="ORF">COMA1_10430</name>
</gene>
<reference evidence="1 2" key="1">
    <citation type="submission" date="2015-10" db="EMBL/GenBank/DDBJ databases">
        <authorList>
            <person name="Gilbert D.G."/>
        </authorList>
    </citation>
    <scope>NUCLEOTIDE SEQUENCE [LARGE SCALE GENOMIC DNA]</scope>
    <source>
        <strain evidence="1">COMA1</strain>
    </source>
</reference>
<keyword evidence="2" id="KW-1185">Reference proteome</keyword>
<evidence type="ECO:0000313" key="2">
    <source>
        <dbReference type="Proteomes" id="UP000199032"/>
    </source>
</evidence>
<dbReference type="Proteomes" id="UP000199032">
    <property type="component" value="Unassembled WGS sequence"/>
</dbReference>